<feature type="compositionally biased region" description="Low complexity" evidence="1">
    <location>
        <begin position="1"/>
        <end position="11"/>
    </location>
</feature>
<dbReference type="SUPFAM" id="SSF49899">
    <property type="entry name" value="Concanavalin A-like lectins/glucanases"/>
    <property type="match status" value="1"/>
</dbReference>
<evidence type="ECO:0000256" key="2">
    <source>
        <dbReference type="SAM" id="Phobius"/>
    </source>
</evidence>
<dbReference type="InterPro" id="IPR038656">
    <property type="entry name" value="Peptidase_G1_sf"/>
</dbReference>
<evidence type="ECO:0000313" key="3">
    <source>
        <dbReference type="EMBL" id="MFC1443433.1"/>
    </source>
</evidence>
<sequence length="276" mass="28110">MSPVPDSILDPLPDPIPDPGTGTVPNPGTGPRHRLLRRPRRLAAVGIGTVTALVAAGALVHGADAATITKGTGYNFGSGYSAINGSFTSVTANWIQPTAVCAGGDQQTGFWVGLSGAGTIAQTGTAANCNGTTPDYYAWWEMYPAAGVPMTVKTAPGDHIHASVTYQGNNVFTLKLANVTQGWTKTETETQVSTGGTPTSANVIVEANSDTGAAGSSGNVTDFGSVTFGGATANGQNLGNFDLWTGNLQDMKGVQEDSISGLTGGRLFTATWLSTG</sequence>
<organism evidence="3 4">
    <name type="scientific">Streptacidiphilus jeojiensis</name>
    <dbReference type="NCBI Taxonomy" id="3229225"/>
    <lineage>
        <taxon>Bacteria</taxon>
        <taxon>Bacillati</taxon>
        <taxon>Actinomycetota</taxon>
        <taxon>Actinomycetes</taxon>
        <taxon>Kitasatosporales</taxon>
        <taxon>Streptomycetaceae</taxon>
        <taxon>Streptacidiphilus</taxon>
    </lineage>
</organism>
<evidence type="ECO:0000313" key="4">
    <source>
        <dbReference type="Proteomes" id="UP001592581"/>
    </source>
</evidence>
<dbReference type="InterPro" id="IPR013320">
    <property type="entry name" value="ConA-like_dom_sf"/>
</dbReference>
<dbReference type="CDD" id="cd13426">
    <property type="entry name" value="Peptidase_G1"/>
    <property type="match status" value="1"/>
</dbReference>
<dbReference type="RefSeq" id="WP_380568422.1">
    <property type="nucleotide sequence ID" value="NZ_JBEUKS010000017.1"/>
</dbReference>
<keyword evidence="2" id="KW-0812">Transmembrane</keyword>
<feature type="transmembrane region" description="Helical" evidence="2">
    <location>
        <begin position="42"/>
        <end position="60"/>
    </location>
</feature>
<dbReference type="InterPro" id="IPR000250">
    <property type="entry name" value="Peptidase_G1"/>
</dbReference>
<keyword evidence="2" id="KW-0472">Membrane</keyword>
<dbReference type="Proteomes" id="UP001592581">
    <property type="component" value="Unassembled WGS sequence"/>
</dbReference>
<protein>
    <submittedName>
        <fullName evidence="3">G1 family glutamic endopeptidase</fullName>
    </submittedName>
</protein>
<proteinExistence type="predicted"/>
<reference evidence="3 4" key="1">
    <citation type="submission" date="2024-06" db="EMBL/GenBank/DDBJ databases">
        <authorList>
            <person name="Lee S.D."/>
        </authorList>
    </citation>
    <scope>NUCLEOTIDE SEQUENCE [LARGE SCALE GENOMIC DNA]</scope>
    <source>
        <strain evidence="3 4">N1-10</strain>
    </source>
</reference>
<accession>A0ABV6XYT0</accession>
<dbReference type="EMBL" id="JBEUKS010000017">
    <property type="protein sequence ID" value="MFC1443433.1"/>
    <property type="molecule type" value="Genomic_DNA"/>
</dbReference>
<keyword evidence="4" id="KW-1185">Reference proteome</keyword>
<gene>
    <name evidence="3" type="ORF">ABUW04_34855</name>
</gene>
<evidence type="ECO:0000256" key="1">
    <source>
        <dbReference type="SAM" id="MobiDB-lite"/>
    </source>
</evidence>
<feature type="region of interest" description="Disordered" evidence="1">
    <location>
        <begin position="1"/>
        <end position="34"/>
    </location>
</feature>
<dbReference type="Gene3D" id="2.60.120.700">
    <property type="entry name" value="Peptidase G1"/>
    <property type="match status" value="1"/>
</dbReference>
<comment type="caution">
    <text evidence="3">The sequence shown here is derived from an EMBL/GenBank/DDBJ whole genome shotgun (WGS) entry which is preliminary data.</text>
</comment>
<keyword evidence="2" id="KW-1133">Transmembrane helix</keyword>
<feature type="compositionally biased region" description="Low complexity" evidence="1">
    <location>
        <begin position="19"/>
        <end position="30"/>
    </location>
</feature>
<name>A0ABV6XYT0_9ACTN</name>
<dbReference type="Pfam" id="PF01828">
    <property type="entry name" value="Peptidase_A4"/>
    <property type="match status" value="1"/>
</dbReference>